<evidence type="ECO:0000313" key="1">
    <source>
        <dbReference type="Proteomes" id="UP000887580"/>
    </source>
</evidence>
<evidence type="ECO:0000313" key="2">
    <source>
        <dbReference type="WBParaSite" id="PS1159_v2.g3122.t1"/>
    </source>
</evidence>
<accession>A0AC35GBC9</accession>
<protein>
    <submittedName>
        <fullName evidence="2">Proteasomal ubiquitin receptor ADRM1</fullName>
    </submittedName>
</protein>
<name>A0AC35GBC9_9BILA</name>
<organism evidence="1 2">
    <name type="scientific">Panagrolaimus sp. PS1159</name>
    <dbReference type="NCBI Taxonomy" id="55785"/>
    <lineage>
        <taxon>Eukaryota</taxon>
        <taxon>Metazoa</taxon>
        <taxon>Ecdysozoa</taxon>
        <taxon>Nematoda</taxon>
        <taxon>Chromadorea</taxon>
        <taxon>Rhabditida</taxon>
        <taxon>Tylenchina</taxon>
        <taxon>Panagrolaimomorpha</taxon>
        <taxon>Panagrolaimoidea</taxon>
        <taxon>Panagrolaimidae</taxon>
        <taxon>Panagrolaimus</taxon>
    </lineage>
</organism>
<reference evidence="2" key="1">
    <citation type="submission" date="2022-11" db="UniProtKB">
        <authorList>
            <consortium name="WormBaseParasite"/>
        </authorList>
    </citation>
    <scope>IDENTIFICATION</scope>
</reference>
<dbReference type="WBParaSite" id="PS1159_v2.g3122.t1">
    <property type="protein sequence ID" value="PS1159_v2.g3122.t1"/>
    <property type="gene ID" value="PS1159_v2.g3122"/>
</dbReference>
<sequence length="437" mass="47058">MSVMFAAPSGGTRPTNGNLYEFKAGRAKLEAGSSADKRKVVADKAKGTVYIKQTPDQLMHFGWKNRETGGSEDIDLIVFPGDTEFIRIKECSDARMFMLKFKNTSDDRRLFWLQENVKDKDEEIVKKVNDFLNNPPPQRTGARGGASERGNALLASLNGGDDIGALGNMDQNQLMQLFSLMQGGNGSEMLPLSLGGRGNEKDGGAIDEASGSSSDPLPSQIPVPSQSLGNPDLATPNMPGGKKQPRIKADQLRSIISSIATQPSDNKGNTPSSSSSTRGLRAPVELTDVINRTNVSDVVASNAERLIPHLPDQEPIKKDEGELKDTLNTPQFRKATSEFGYGLSTGQMAPVLEQFQLPQEAINAAQTGNVLEFAKKLTAAEAGTKEAGGKKRRPDDLIPEIDAQINADADAQETNESSIKEPSAKKGKTDDDQMDLD</sequence>
<proteinExistence type="predicted"/>
<dbReference type="Proteomes" id="UP000887580">
    <property type="component" value="Unplaced"/>
</dbReference>